<dbReference type="InterPro" id="IPR001356">
    <property type="entry name" value="HD"/>
</dbReference>
<reference evidence="10 11" key="1">
    <citation type="submission" date="2018-04" db="EMBL/GenBank/DDBJ databases">
        <title>Whole genome sequencing of Hypsizygus marmoreus.</title>
        <authorList>
            <person name="Choi I.-G."/>
            <person name="Min B."/>
            <person name="Kim J.-G."/>
            <person name="Kim S."/>
            <person name="Oh Y.-L."/>
            <person name="Kong W.-S."/>
            <person name="Park H."/>
            <person name="Jeong J."/>
            <person name="Song E.-S."/>
        </authorList>
    </citation>
    <scope>NUCLEOTIDE SEQUENCE [LARGE SCALE GENOMIC DNA]</scope>
    <source>
        <strain evidence="10 11">51987-8</strain>
    </source>
</reference>
<dbReference type="PROSITE" id="PS50861">
    <property type="entry name" value="AA_TRNA_LIGASE_II_GLYAB"/>
    <property type="match status" value="1"/>
</dbReference>
<dbReference type="InterPro" id="IPR006194">
    <property type="entry name" value="Gly-tRNA-synth_heterodimer"/>
</dbReference>
<evidence type="ECO:0000259" key="8">
    <source>
        <dbReference type="PROSITE" id="PS50071"/>
    </source>
</evidence>
<dbReference type="CDD" id="cd00086">
    <property type="entry name" value="homeodomain"/>
    <property type="match status" value="1"/>
</dbReference>
<dbReference type="AlphaFoldDB" id="A0A369K593"/>
<dbReference type="SUPFAM" id="SSF46689">
    <property type="entry name" value="Homeodomain-like"/>
    <property type="match status" value="1"/>
</dbReference>
<feature type="region of interest" description="Disordered" evidence="7">
    <location>
        <begin position="253"/>
        <end position="407"/>
    </location>
</feature>
<feature type="compositionally biased region" description="Basic and acidic residues" evidence="7">
    <location>
        <begin position="107"/>
        <end position="123"/>
    </location>
</feature>
<dbReference type="GO" id="GO:0006426">
    <property type="term" value="P:glycyl-tRNA aminoacylation"/>
    <property type="evidence" value="ECO:0007669"/>
    <property type="project" value="InterPro"/>
</dbReference>
<dbReference type="InterPro" id="IPR009057">
    <property type="entry name" value="Homeodomain-like_sf"/>
</dbReference>
<accession>A0A369K593</accession>
<protein>
    <submittedName>
        <fullName evidence="9">Mating-type protein HD1.2</fullName>
    </submittedName>
    <submittedName>
        <fullName evidence="10">Mating-type protein beta1-1</fullName>
    </submittedName>
</protein>
<dbReference type="Pfam" id="PF05920">
    <property type="entry name" value="Homeobox_KN"/>
    <property type="match status" value="1"/>
</dbReference>
<dbReference type="Proteomes" id="UP000076154">
    <property type="component" value="Unassembled WGS sequence"/>
</dbReference>
<dbReference type="InParanoid" id="A0A369K593"/>
<gene>
    <name evidence="10" type="primary">MAB11_0</name>
    <name evidence="9" type="synonym">HD1.2</name>
    <name evidence="10" type="ORF">Hypma_015790</name>
</gene>
<feature type="DNA-binding region" description="Homeobox" evidence="5">
    <location>
        <begin position="145"/>
        <end position="180"/>
    </location>
</feature>
<evidence type="ECO:0000313" key="10">
    <source>
        <dbReference type="EMBL" id="RDB29068.1"/>
    </source>
</evidence>
<dbReference type="GO" id="GO:0006355">
    <property type="term" value="P:regulation of DNA-templated transcription"/>
    <property type="evidence" value="ECO:0007669"/>
    <property type="project" value="InterPro"/>
</dbReference>
<name>A0A369K593_HYPMA</name>
<keyword evidence="6" id="KW-0175">Coiled coil</keyword>
<evidence type="ECO:0000256" key="6">
    <source>
        <dbReference type="SAM" id="Coils"/>
    </source>
</evidence>
<dbReference type="GO" id="GO:0004820">
    <property type="term" value="F:glycine-tRNA ligase activity"/>
    <property type="evidence" value="ECO:0007669"/>
    <property type="project" value="InterPro"/>
</dbReference>
<evidence type="ECO:0000313" key="11">
    <source>
        <dbReference type="Proteomes" id="UP000076154"/>
    </source>
</evidence>
<feature type="domain" description="Homeobox" evidence="8">
    <location>
        <begin position="143"/>
        <end position="179"/>
    </location>
</feature>
<dbReference type="GO" id="GO:0005737">
    <property type="term" value="C:cytoplasm"/>
    <property type="evidence" value="ECO:0007669"/>
    <property type="project" value="InterPro"/>
</dbReference>
<keyword evidence="11" id="KW-1185">Reference proteome</keyword>
<evidence type="ECO:0000256" key="1">
    <source>
        <dbReference type="ARBA" id="ARBA00005800"/>
    </source>
</evidence>
<evidence type="ECO:0000256" key="5">
    <source>
        <dbReference type="PROSITE-ProRule" id="PRU00108"/>
    </source>
</evidence>
<dbReference type="STRING" id="39966.A0A369K593"/>
<evidence type="ECO:0000313" key="9">
    <source>
        <dbReference type="EMBL" id="QQL12048.1"/>
    </source>
</evidence>
<evidence type="ECO:0000256" key="2">
    <source>
        <dbReference type="ARBA" id="ARBA00023125"/>
    </source>
</evidence>
<dbReference type="EMBL" id="LUEZ02000010">
    <property type="protein sequence ID" value="RDB29068.1"/>
    <property type="molecule type" value="Genomic_DNA"/>
</dbReference>
<evidence type="ECO:0000256" key="7">
    <source>
        <dbReference type="SAM" id="MobiDB-lite"/>
    </source>
</evidence>
<dbReference type="GO" id="GO:0003677">
    <property type="term" value="F:DNA binding"/>
    <property type="evidence" value="ECO:0007669"/>
    <property type="project" value="UniProtKB-UniRule"/>
</dbReference>
<feature type="compositionally biased region" description="Basic and acidic residues" evidence="7">
    <location>
        <begin position="253"/>
        <end position="263"/>
    </location>
</feature>
<evidence type="ECO:0000256" key="4">
    <source>
        <dbReference type="ARBA" id="ARBA00023242"/>
    </source>
</evidence>
<dbReference type="InterPro" id="IPR008422">
    <property type="entry name" value="KN_HD"/>
</dbReference>
<dbReference type="InterPro" id="IPR024333">
    <property type="entry name" value="Mating-type_A-alpha/beta_1_N"/>
</dbReference>
<dbReference type="GO" id="GO:0005524">
    <property type="term" value="F:ATP binding"/>
    <property type="evidence" value="ECO:0007669"/>
    <property type="project" value="InterPro"/>
</dbReference>
<dbReference type="PROSITE" id="PS50071">
    <property type="entry name" value="HOMEOBOX_2"/>
    <property type="match status" value="1"/>
</dbReference>
<dbReference type="Gene3D" id="1.10.10.60">
    <property type="entry name" value="Homeodomain-like"/>
    <property type="match status" value="1"/>
</dbReference>
<dbReference type="OrthoDB" id="250329at2759"/>
<dbReference type="EMBL" id="MT840836">
    <property type="protein sequence ID" value="QQL12048.1"/>
    <property type="molecule type" value="Genomic_DNA"/>
</dbReference>
<dbReference type="Pfam" id="PF12737">
    <property type="entry name" value="Mating_C"/>
    <property type="match status" value="1"/>
</dbReference>
<reference evidence="9" key="2">
    <citation type="submission" date="2020-08" db="EMBL/GenBank/DDBJ databases">
        <title>Genetic structure and evolutionary diversity of mating type (MAT) locus in Hypsizygus marmoreus.</title>
        <authorList>
            <person name="Zhang J."/>
            <person name="Wang G."/>
        </authorList>
    </citation>
    <scope>NUCLEOTIDE SEQUENCE</scope>
</reference>
<sequence length="669" mass="74351">MADSIHDRLSCVETNFMQAVARGGSALDSFGNLWAALLQDIEIAVQNQTLSKETMSFANSVASRILLLNSFMTDFQEHADSMHSDLEDTFARVDISATLAGAQSTSHDTRERSPSSSLDDRCDQSNPSYIEPAYRWLLQNLHNPYPSTETRETIARDTGAARKGVDAWFVEARKRMGWNALRKARFANKRVDIVDAATRFFVKPDDKRPLDSNIELEFASVEKRANDLYAEKFSESTLATKLDVAVKDLTPEMKARARTEERRRRQAANEALAASSYPSPERSPGRTPEAVASPFSEDHDLATVYPEAISGRKRRGSSSSPDEQDDDTGDHRPQKRSRLDEPPSNTNILSTGLPSPTPSTHDSLQTPSPASIRSESLPIPLVSSRKRRLSESDGPGAPKRPRNLPVGPRMHAVSDPLPLSSALFEASRFDNWFSNNFGIPDAVHADELDPSQPLDIEFFQYSTLNSQTHGIPLEPSITEQRYSPQLIDEPFPSLIVDDALLSADALEISTNTFDYNELFWDLEEPQTQFSGQNLVNQPQDSLLMSQTSLDYHPAEVTFFPPTSISPQAFNPSAVTFPSQSFPEVPASNFDWLFQPLVPSPQDMFGPTDKLQDFGQNIAGQDPFQVFSPLDPTGDSLSQLLLQADKAAKQRKLEEMKEATRRLEEEIAAS</sequence>
<organism evidence="10 11">
    <name type="scientific">Hypsizygus marmoreus</name>
    <name type="common">White beech mushroom</name>
    <name type="synonym">Agaricus marmoreus</name>
    <dbReference type="NCBI Taxonomy" id="39966"/>
    <lineage>
        <taxon>Eukaryota</taxon>
        <taxon>Fungi</taxon>
        <taxon>Dikarya</taxon>
        <taxon>Basidiomycota</taxon>
        <taxon>Agaricomycotina</taxon>
        <taxon>Agaricomycetes</taxon>
        <taxon>Agaricomycetidae</taxon>
        <taxon>Agaricales</taxon>
        <taxon>Tricholomatineae</taxon>
        <taxon>Lyophyllaceae</taxon>
        <taxon>Hypsizygus</taxon>
    </lineage>
</organism>
<dbReference type="GO" id="GO:0005634">
    <property type="term" value="C:nucleus"/>
    <property type="evidence" value="ECO:0007669"/>
    <property type="project" value="UniProtKB-SubCell"/>
</dbReference>
<dbReference type="Pfam" id="PF12731">
    <property type="entry name" value="Mating_N"/>
    <property type="match status" value="1"/>
</dbReference>
<proteinExistence type="inferred from homology"/>
<dbReference type="InterPro" id="IPR024441">
    <property type="entry name" value="Homeodomain1_C"/>
</dbReference>
<keyword evidence="4 5" id="KW-0539">Nucleus</keyword>
<feature type="compositionally biased region" description="Polar residues" evidence="7">
    <location>
        <begin position="343"/>
        <end position="374"/>
    </location>
</feature>
<evidence type="ECO:0000256" key="3">
    <source>
        <dbReference type="ARBA" id="ARBA00023155"/>
    </source>
</evidence>
<keyword evidence="3 5" id="KW-0371">Homeobox</keyword>
<feature type="coiled-coil region" evidence="6">
    <location>
        <begin position="641"/>
        <end position="668"/>
    </location>
</feature>
<comment type="subcellular location">
    <subcellularLocation>
        <location evidence="5">Nucleus</location>
    </subcellularLocation>
</comment>
<comment type="similarity">
    <text evidence="1">Belongs to the TALE/M-ATYP homeobox family.</text>
</comment>
<feature type="region of interest" description="Disordered" evidence="7">
    <location>
        <begin position="101"/>
        <end position="124"/>
    </location>
</feature>
<keyword evidence="2 5" id="KW-0238">DNA-binding</keyword>
<feature type="compositionally biased region" description="Basic and acidic residues" evidence="7">
    <location>
        <begin position="329"/>
        <end position="341"/>
    </location>
</feature>